<accession>A0A8K0G6T9</accession>
<name>A0A8K0G6T9_IGNLU</name>
<reference evidence="1" key="1">
    <citation type="submission" date="2019-08" db="EMBL/GenBank/DDBJ databases">
        <title>The genome of the North American firefly Photinus pyralis.</title>
        <authorList>
            <consortium name="Photinus pyralis genome working group"/>
            <person name="Fallon T.R."/>
            <person name="Sander Lower S.E."/>
            <person name="Weng J.-K."/>
        </authorList>
    </citation>
    <scope>NUCLEOTIDE SEQUENCE</scope>
    <source>
        <strain evidence="1">TRF0915ILg1</strain>
        <tissue evidence="1">Whole body</tissue>
    </source>
</reference>
<evidence type="ECO:0000313" key="1">
    <source>
        <dbReference type="EMBL" id="KAF2890697.1"/>
    </source>
</evidence>
<dbReference type="OrthoDB" id="5949187at2759"/>
<dbReference type="InterPro" id="IPR031751">
    <property type="entry name" value="DUF4735"/>
</dbReference>
<dbReference type="EMBL" id="VTPC01047830">
    <property type="protein sequence ID" value="KAF2890697.1"/>
    <property type="molecule type" value="Genomic_DNA"/>
</dbReference>
<dbReference type="Proteomes" id="UP000801492">
    <property type="component" value="Unassembled WGS sequence"/>
</dbReference>
<protein>
    <submittedName>
        <fullName evidence="1">Uncharacterized protein</fullName>
    </submittedName>
</protein>
<comment type="caution">
    <text evidence="1">The sequence shown here is derived from an EMBL/GenBank/DDBJ whole genome shotgun (WGS) entry which is preliminary data.</text>
</comment>
<organism evidence="1 2">
    <name type="scientific">Ignelater luminosus</name>
    <name type="common">Cucubano</name>
    <name type="synonym">Pyrophorus luminosus</name>
    <dbReference type="NCBI Taxonomy" id="2038154"/>
    <lineage>
        <taxon>Eukaryota</taxon>
        <taxon>Metazoa</taxon>
        <taxon>Ecdysozoa</taxon>
        <taxon>Arthropoda</taxon>
        <taxon>Hexapoda</taxon>
        <taxon>Insecta</taxon>
        <taxon>Pterygota</taxon>
        <taxon>Neoptera</taxon>
        <taxon>Endopterygota</taxon>
        <taxon>Coleoptera</taxon>
        <taxon>Polyphaga</taxon>
        <taxon>Elateriformia</taxon>
        <taxon>Elateroidea</taxon>
        <taxon>Elateridae</taxon>
        <taxon>Agrypninae</taxon>
        <taxon>Pyrophorini</taxon>
        <taxon>Ignelater</taxon>
    </lineage>
</organism>
<gene>
    <name evidence="1" type="ORF">ILUMI_15476</name>
</gene>
<proteinExistence type="predicted"/>
<sequence length="88" mass="10192">STCGQEGFQEFLLKEYLEYILQEQNECGGFRDNKHVSWKEVAEKQRIKRESGPMKCGANNHTTGLATEVLSLYIRLLVIKMAFHHHQP</sequence>
<evidence type="ECO:0000313" key="2">
    <source>
        <dbReference type="Proteomes" id="UP000801492"/>
    </source>
</evidence>
<feature type="non-terminal residue" evidence="1">
    <location>
        <position position="1"/>
    </location>
</feature>
<dbReference type="AlphaFoldDB" id="A0A8K0G6T9"/>
<dbReference type="Pfam" id="PF15882">
    <property type="entry name" value="DUF4735"/>
    <property type="match status" value="1"/>
</dbReference>
<keyword evidence="2" id="KW-1185">Reference proteome</keyword>